<dbReference type="PANTHER" id="PTHR43424:SF1">
    <property type="entry name" value="LOCUS PUTATIVE PROTEIN 1-RELATED"/>
    <property type="match status" value="1"/>
</dbReference>
<feature type="transmembrane region" description="Helical" evidence="1">
    <location>
        <begin position="224"/>
        <end position="246"/>
    </location>
</feature>
<evidence type="ECO:0000313" key="2">
    <source>
        <dbReference type="EMBL" id="MBB4018714.1"/>
    </source>
</evidence>
<dbReference type="AlphaFoldDB" id="A0A840BZV1"/>
<feature type="transmembrane region" description="Helical" evidence="1">
    <location>
        <begin position="252"/>
        <end position="277"/>
    </location>
</feature>
<gene>
    <name evidence="2" type="ORF">GGR16_003761</name>
</gene>
<dbReference type="Proteomes" id="UP000577362">
    <property type="component" value="Unassembled WGS sequence"/>
</dbReference>
<dbReference type="RefSeq" id="WP_183317578.1">
    <property type="nucleotide sequence ID" value="NZ_JACIEN010000005.1"/>
</dbReference>
<accession>A0A840BZV1</accession>
<feature type="transmembrane region" description="Helical" evidence="1">
    <location>
        <begin position="179"/>
        <end position="196"/>
    </location>
</feature>
<keyword evidence="3" id="KW-1185">Reference proteome</keyword>
<comment type="caution">
    <text evidence="2">The sequence shown here is derived from an EMBL/GenBank/DDBJ whole genome shotgun (WGS) entry which is preliminary data.</text>
</comment>
<feature type="transmembrane region" description="Helical" evidence="1">
    <location>
        <begin position="331"/>
        <end position="351"/>
    </location>
</feature>
<keyword evidence="1" id="KW-0812">Transmembrane</keyword>
<feature type="transmembrane region" description="Helical" evidence="1">
    <location>
        <begin position="44"/>
        <end position="64"/>
    </location>
</feature>
<protein>
    <submittedName>
        <fullName evidence="2">O-antigen/teichoic acid export membrane protein</fullName>
    </submittedName>
</protein>
<organism evidence="2 3">
    <name type="scientific">Chelatococcus caeni</name>
    <dbReference type="NCBI Taxonomy" id="1348468"/>
    <lineage>
        <taxon>Bacteria</taxon>
        <taxon>Pseudomonadati</taxon>
        <taxon>Pseudomonadota</taxon>
        <taxon>Alphaproteobacteria</taxon>
        <taxon>Hyphomicrobiales</taxon>
        <taxon>Chelatococcaceae</taxon>
        <taxon>Chelatococcus</taxon>
    </lineage>
</organism>
<feature type="transmembrane region" description="Helical" evidence="1">
    <location>
        <begin position="117"/>
        <end position="135"/>
    </location>
</feature>
<name>A0A840BZV1_9HYPH</name>
<dbReference type="InterPro" id="IPR052556">
    <property type="entry name" value="PolySynth_Transporter"/>
</dbReference>
<feature type="transmembrane region" description="Helical" evidence="1">
    <location>
        <begin position="85"/>
        <end position="111"/>
    </location>
</feature>
<feature type="transmembrane region" description="Helical" evidence="1">
    <location>
        <begin position="298"/>
        <end position="325"/>
    </location>
</feature>
<evidence type="ECO:0000256" key="1">
    <source>
        <dbReference type="SAM" id="Phobius"/>
    </source>
</evidence>
<sequence>MTGSARPARAVLAGAGGALALKAAGACAAFVMFAVTARTLDAEAFGRLGIWFNAMSFLAVVALCGQETLILKVWATGTGACRHSLMRFALSNTIAAALGLFAVALTIALAIGHAPRPSLAAAGGAFLLAQAVLHLTSHASRVAVGLRAAEGHREVAWRLAVATAAVVCLAGGRPLLPEAFLALAALCMIGSTAWQWRRLASRLRDRAGPAPADRRGWRRQMGGMWLAAILDAGNQYLDVVLIGLLLDPSAAAGYFAAARIAAVFPILAGGLANYAAAEIAGLFPAGQRQRLQSLLARLQSLAAVGAIAGLVIVAVWGAALLAIFGDGYRDFAPVLHVLALGAAVSLLAGPAPHLLLLCGLERAYPMAGIAALVLRMVLVLVLSSTFGAVGAAAAAAFAASVQAVVLNRLCRRRLGIDPSVVALLRRANR</sequence>
<keyword evidence="1" id="KW-0472">Membrane</keyword>
<dbReference type="EMBL" id="JACIEN010000005">
    <property type="protein sequence ID" value="MBB4018714.1"/>
    <property type="molecule type" value="Genomic_DNA"/>
</dbReference>
<dbReference type="PANTHER" id="PTHR43424">
    <property type="entry name" value="LOCUS PUTATIVE PROTEIN 1-RELATED"/>
    <property type="match status" value="1"/>
</dbReference>
<keyword evidence="1" id="KW-1133">Transmembrane helix</keyword>
<feature type="transmembrane region" description="Helical" evidence="1">
    <location>
        <begin position="155"/>
        <end position="173"/>
    </location>
</feature>
<feature type="transmembrane region" description="Helical" evidence="1">
    <location>
        <begin position="388"/>
        <end position="406"/>
    </location>
</feature>
<reference evidence="2 3" key="1">
    <citation type="submission" date="2020-08" db="EMBL/GenBank/DDBJ databases">
        <title>Genomic Encyclopedia of Type Strains, Phase IV (KMG-IV): sequencing the most valuable type-strain genomes for metagenomic binning, comparative biology and taxonomic classification.</title>
        <authorList>
            <person name="Goeker M."/>
        </authorList>
    </citation>
    <scope>NUCLEOTIDE SEQUENCE [LARGE SCALE GENOMIC DNA]</scope>
    <source>
        <strain evidence="2 3">DSM 103737</strain>
    </source>
</reference>
<proteinExistence type="predicted"/>
<evidence type="ECO:0000313" key="3">
    <source>
        <dbReference type="Proteomes" id="UP000577362"/>
    </source>
</evidence>